<name>A0A317PVZ1_9HYPH</name>
<gene>
    <name evidence="4" type="ORF">DFR52_1011154</name>
</gene>
<comment type="caution">
    <text evidence="4">The sequence shown here is derived from an EMBL/GenBank/DDBJ whole genome shotgun (WGS) entry which is preliminary data.</text>
</comment>
<feature type="domain" description="Protein SirB1 N-terminal" evidence="3">
    <location>
        <begin position="65"/>
        <end position="213"/>
    </location>
</feature>
<sequence>MYAIIRTIIVFTLSATLVAAQPLIDDEARLKAVTEALFAPGRNLLDVKLAVDALVDPTSNPAAVAVEVDRMTRDISTVAGPLAPAQDKLTALRRYLYEPGEWNGQNPFRYDFDDPLGDNPENRSLQRYLATRRGNCVTMPILFAVLGQRLGLDMTLAEAPLHLLVKYTDEAGAVWNLEATSGGGFTRDLWYRRKLPMSDEAVANGIYLRPLSHAEATAVIASFLVEHYLAVGEFEQAVAVADVLLTHYPRFAYGQVKKGSAYAGMLRRELEGRYARIEDIPPDLKAKADKWYRENLQAFAKAEALGWRPEDGQSQ</sequence>
<reference evidence="4 5" key="1">
    <citation type="submission" date="2018-05" db="EMBL/GenBank/DDBJ databases">
        <title>Genomic Encyclopedia of Type Strains, Phase IV (KMG-IV): sequencing the most valuable type-strain genomes for metagenomic binning, comparative biology and taxonomic classification.</title>
        <authorList>
            <person name="Goeker M."/>
        </authorList>
    </citation>
    <scope>NUCLEOTIDE SEQUENCE [LARGE SCALE GENOMIC DNA]</scope>
    <source>
        <strain evidence="4 5">DSM 16791</strain>
    </source>
</reference>
<organism evidence="4 5">
    <name type="scientific">Hoeflea marina</name>
    <dbReference type="NCBI Taxonomy" id="274592"/>
    <lineage>
        <taxon>Bacteria</taxon>
        <taxon>Pseudomonadati</taxon>
        <taxon>Pseudomonadota</taxon>
        <taxon>Alphaproteobacteria</taxon>
        <taxon>Hyphomicrobiales</taxon>
        <taxon>Rhizobiaceae</taxon>
        <taxon>Hoeflea</taxon>
    </lineage>
</organism>
<dbReference type="AlphaFoldDB" id="A0A317PVZ1"/>
<dbReference type="OrthoDB" id="7605060at2"/>
<dbReference type="Pfam" id="PF13369">
    <property type="entry name" value="Transglut_core2"/>
    <property type="match status" value="1"/>
</dbReference>
<dbReference type="RefSeq" id="WP_110030891.1">
    <property type="nucleotide sequence ID" value="NZ_QGTR01000001.1"/>
</dbReference>
<accession>A0A317PVZ1</accession>
<evidence type="ECO:0000256" key="2">
    <source>
        <dbReference type="SAM" id="SignalP"/>
    </source>
</evidence>
<feature type="signal peptide" evidence="2">
    <location>
        <begin position="1"/>
        <end position="19"/>
    </location>
</feature>
<evidence type="ECO:0000256" key="1">
    <source>
        <dbReference type="ARBA" id="ARBA00007100"/>
    </source>
</evidence>
<evidence type="ECO:0000259" key="3">
    <source>
        <dbReference type="Pfam" id="PF13369"/>
    </source>
</evidence>
<keyword evidence="5" id="KW-1185">Reference proteome</keyword>
<protein>
    <submittedName>
        <fullName evidence="4">Regulator of sirC expression with transglutaminase-like and TPR domain</fullName>
    </submittedName>
</protein>
<dbReference type="InterPro" id="IPR032698">
    <property type="entry name" value="SirB1_N"/>
</dbReference>
<feature type="chain" id="PRO_5016375281" evidence="2">
    <location>
        <begin position="20"/>
        <end position="315"/>
    </location>
</feature>
<keyword evidence="2" id="KW-0732">Signal</keyword>
<dbReference type="EMBL" id="QGTR01000001">
    <property type="protein sequence ID" value="PWW04456.1"/>
    <property type="molecule type" value="Genomic_DNA"/>
</dbReference>
<evidence type="ECO:0000313" key="5">
    <source>
        <dbReference type="Proteomes" id="UP000246352"/>
    </source>
</evidence>
<dbReference type="Proteomes" id="UP000246352">
    <property type="component" value="Unassembled WGS sequence"/>
</dbReference>
<evidence type="ECO:0000313" key="4">
    <source>
        <dbReference type="EMBL" id="PWW04456.1"/>
    </source>
</evidence>
<comment type="similarity">
    <text evidence="1">Belongs to the UPF0162 family.</text>
</comment>
<proteinExistence type="inferred from homology"/>